<name>A0A8H2VRZ9_9HELO</name>
<dbReference type="AlphaFoldDB" id="A0A8H2VRZ9"/>
<sequence length="95" mass="10421">MFSSEDAAPHHSYFDIKENGSWELGKSFQMITNTVSRTLAVINPIPISDSPAARGYHSVLVDTTLTLGTGKITRWMSNLKLTLDFLICFGVTSIG</sequence>
<comment type="caution">
    <text evidence="1">The sequence shown here is derived from an EMBL/GenBank/DDBJ whole genome shotgun (WGS) entry which is preliminary data.</text>
</comment>
<evidence type="ECO:0000313" key="1">
    <source>
        <dbReference type="EMBL" id="CAD6443153.1"/>
    </source>
</evidence>
<protein>
    <submittedName>
        <fullName evidence="1">39c2d8f5-95a6-455f-aca3-967c67ae44be</fullName>
    </submittedName>
</protein>
<dbReference type="EMBL" id="CAJHIA010000009">
    <property type="protein sequence ID" value="CAD6443153.1"/>
    <property type="molecule type" value="Genomic_DNA"/>
</dbReference>
<reference evidence="1" key="1">
    <citation type="submission" date="2020-10" db="EMBL/GenBank/DDBJ databases">
        <authorList>
            <person name="Kusch S."/>
        </authorList>
    </citation>
    <scope>NUCLEOTIDE SEQUENCE</scope>
    <source>
        <strain evidence="1">SwB9</strain>
    </source>
</reference>
<organism evidence="1 2">
    <name type="scientific">Sclerotinia trifoliorum</name>
    <dbReference type="NCBI Taxonomy" id="28548"/>
    <lineage>
        <taxon>Eukaryota</taxon>
        <taxon>Fungi</taxon>
        <taxon>Dikarya</taxon>
        <taxon>Ascomycota</taxon>
        <taxon>Pezizomycotina</taxon>
        <taxon>Leotiomycetes</taxon>
        <taxon>Helotiales</taxon>
        <taxon>Sclerotiniaceae</taxon>
        <taxon>Sclerotinia</taxon>
    </lineage>
</organism>
<proteinExistence type="predicted"/>
<accession>A0A8H2VRZ9</accession>
<gene>
    <name evidence="1" type="ORF">SCLTRI_LOCUS2945</name>
</gene>
<keyword evidence="2" id="KW-1185">Reference proteome</keyword>
<evidence type="ECO:0000313" key="2">
    <source>
        <dbReference type="Proteomes" id="UP000624404"/>
    </source>
</evidence>
<dbReference type="Proteomes" id="UP000624404">
    <property type="component" value="Unassembled WGS sequence"/>
</dbReference>